<sequence>MEHCLNNRCKGGPTDTQGSEIPRQNTRLTIQWIVGLQLKCKIGAPVHIWCGRVASMQASFTLINLQLSQSCKCHLLSLILKTCWCGMMHVFRFMKNKSLS</sequence>
<name>A0A7S4FIE9_9EUGL</name>
<gene>
    <name evidence="2" type="ORF">EGYM00163_LOCUS7328</name>
</gene>
<dbReference type="AlphaFoldDB" id="A0A7S4FIE9"/>
<protein>
    <submittedName>
        <fullName evidence="2">Uncharacterized protein</fullName>
    </submittedName>
</protein>
<evidence type="ECO:0000256" key="1">
    <source>
        <dbReference type="SAM" id="MobiDB-lite"/>
    </source>
</evidence>
<reference evidence="2" key="1">
    <citation type="submission" date="2021-01" db="EMBL/GenBank/DDBJ databases">
        <authorList>
            <person name="Corre E."/>
            <person name="Pelletier E."/>
            <person name="Niang G."/>
            <person name="Scheremetjew M."/>
            <person name="Finn R."/>
            <person name="Kale V."/>
            <person name="Holt S."/>
            <person name="Cochrane G."/>
            <person name="Meng A."/>
            <person name="Brown T."/>
            <person name="Cohen L."/>
        </authorList>
    </citation>
    <scope>NUCLEOTIDE SEQUENCE</scope>
    <source>
        <strain evidence="2">CCMP1594</strain>
    </source>
</reference>
<dbReference type="EMBL" id="HBJA01022831">
    <property type="protein sequence ID" value="CAE0796208.1"/>
    <property type="molecule type" value="Transcribed_RNA"/>
</dbReference>
<proteinExistence type="predicted"/>
<organism evidence="2">
    <name type="scientific">Eutreptiella gymnastica</name>
    <dbReference type="NCBI Taxonomy" id="73025"/>
    <lineage>
        <taxon>Eukaryota</taxon>
        <taxon>Discoba</taxon>
        <taxon>Euglenozoa</taxon>
        <taxon>Euglenida</taxon>
        <taxon>Spirocuta</taxon>
        <taxon>Euglenophyceae</taxon>
        <taxon>Eutreptiales</taxon>
        <taxon>Eutreptiaceae</taxon>
        <taxon>Eutreptiella</taxon>
    </lineage>
</organism>
<accession>A0A7S4FIE9</accession>
<evidence type="ECO:0000313" key="2">
    <source>
        <dbReference type="EMBL" id="CAE0796208.1"/>
    </source>
</evidence>
<feature type="region of interest" description="Disordered" evidence="1">
    <location>
        <begin position="1"/>
        <end position="21"/>
    </location>
</feature>